<dbReference type="EMBL" id="LBHU01000002">
    <property type="protein sequence ID" value="KLI63580.1"/>
    <property type="molecule type" value="Genomic_DNA"/>
</dbReference>
<comment type="caution">
    <text evidence="2">The sequence shown here is derived from an EMBL/GenBank/DDBJ whole genome shotgun (WGS) entry which is preliminary data.</text>
</comment>
<dbReference type="InterPro" id="IPR030972">
    <property type="entry name" value="UrcA_uranyl"/>
</dbReference>
<dbReference type="RefSeq" id="WP_047093391.1">
    <property type="nucleotide sequence ID" value="NZ_LBHU01000002.1"/>
</dbReference>
<name>A0A0H0XTG0_9SPHN</name>
<evidence type="ECO:0008006" key="4">
    <source>
        <dbReference type="Google" id="ProtNLM"/>
    </source>
</evidence>
<organism evidence="2 3">
    <name type="scientific">Aurantiacibacter marinus</name>
    <dbReference type="NCBI Taxonomy" id="874156"/>
    <lineage>
        <taxon>Bacteria</taxon>
        <taxon>Pseudomonadati</taxon>
        <taxon>Pseudomonadota</taxon>
        <taxon>Alphaproteobacteria</taxon>
        <taxon>Sphingomonadales</taxon>
        <taxon>Erythrobacteraceae</taxon>
        <taxon>Aurantiacibacter</taxon>
    </lineage>
</organism>
<feature type="chain" id="PRO_5002589609" description="UrcA family protein" evidence="1">
    <location>
        <begin position="25"/>
        <end position="116"/>
    </location>
</feature>
<evidence type="ECO:0000313" key="3">
    <source>
        <dbReference type="Proteomes" id="UP000053455"/>
    </source>
</evidence>
<evidence type="ECO:0000256" key="1">
    <source>
        <dbReference type="SAM" id="SignalP"/>
    </source>
</evidence>
<dbReference type="AlphaFoldDB" id="A0A0H0XTG0"/>
<accession>A0A0H0XTG0</accession>
<sequence>MNTKLISTALAAATLFTLSGGASAQQAAEVEVTFYDLDLSSDRGVDILDHRIERAVRRVCGDTALRADFNRSATRRCITQTRDDVQPVREEVIAEARSGDAARMARATLIVRTSPG</sequence>
<keyword evidence="3" id="KW-1185">Reference proteome</keyword>
<protein>
    <recommendedName>
        <fullName evidence="4">UrcA family protein</fullName>
    </recommendedName>
</protein>
<dbReference type="Proteomes" id="UP000053455">
    <property type="component" value="Unassembled WGS sequence"/>
</dbReference>
<proteinExistence type="predicted"/>
<dbReference type="OrthoDB" id="7450905at2"/>
<keyword evidence="1" id="KW-0732">Signal</keyword>
<dbReference type="STRING" id="874156.GCA_001021555_01836"/>
<dbReference type="PATRIC" id="fig|874156.12.peg.1524"/>
<reference evidence="2 3" key="1">
    <citation type="submission" date="2015-04" db="EMBL/GenBank/DDBJ databases">
        <title>The draft genome sequence of Erythrobacter marinus HWDM-33.</title>
        <authorList>
            <person name="Zhuang L."/>
            <person name="Liu Y."/>
            <person name="Shao Z."/>
        </authorList>
    </citation>
    <scope>NUCLEOTIDE SEQUENCE [LARGE SCALE GENOMIC DNA]</scope>
    <source>
        <strain evidence="2 3">HWDM-33</strain>
    </source>
</reference>
<feature type="signal peptide" evidence="1">
    <location>
        <begin position="1"/>
        <end position="24"/>
    </location>
</feature>
<dbReference type="NCBIfam" id="TIGR04433">
    <property type="entry name" value="UrcA_uranyl"/>
    <property type="match status" value="1"/>
</dbReference>
<evidence type="ECO:0000313" key="2">
    <source>
        <dbReference type="EMBL" id="KLI63580.1"/>
    </source>
</evidence>
<gene>
    <name evidence="2" type="ORF">AAV99_07415</name>
</gene>